<dbReference type="PANTHER" id="PTHR33112:SF16">
    <property type="entry name" value="HETEROKARYON INCOMPATIBILITY DOMAIN-CONTAINING PROTEIN"/>
    <property type="match status" value="1"/>
</dbReference>
<proteinExistence type="predicted"/>
<feature type="domain" description="Heterokaryon incompatibility" evidence="1">
    <location>
        <begin position="184"/>
        <end position="332"/>
    </location>
</feature>
<organism evidence="2 3">
    <name type="scientific">Apiospora saccharicola</name>
    <dbReference type="NCBI Taxonomy" id="335842"/>
    <lineage>
        <taxon>Eukaryota</taxon>
        <taxon>Fungi</taxon>
        <taxon>Dikarya</taxon>
        <taxon>Ascomycota</taxon>
        <taxon>Pezizomycotina</taxon>
        <taxon>Sordariomycetes</taxon>
        <taxon>Xylariomycetidae</taxon>
        <taxon>Amphisphaeriales</taxon>
        <taxon>Apiosporaceae</taxon>
        <taxon>Apiospora</taxon>
    </lineage>
</organism>
<reference evidence="2 3" key="1">
    <citation type="submission" date="2023-01" db="EMBL/GenBank/DDBJ databases">
        <title>Analysis of 21 Apiospora genomes using comparative genomics revels a genus with tremendous synthesis potential of carbohydrate active enzymes and secondary metabolites.</title>
        <authorList>
            <person name="Sorensen T."/>
        </authorList>
    </citation>
    <scope>NUCLEOTIDE SEQUENCE [LARGE SCALE GENOMIC DNA]</scope>
    <source>
        <strain evidence="2 3">CBS 83171</strain>
    </source>
</reference>
<sequence>MVSSVSSNLVHDVVTQSSFLSSISQGCDFCSLVKAQLGATEIKSDLLEELQAYVVLRLRVLDDENEGAGFGTPPWSITVISGLGNAPLSVINDIPDTYRQVLNRHVAKFTASMPNESCLDLDYFQPLNVELIHLWKGDCIHNHSRCKLGVNGNGKKQLPRRMINVEIPEKPFIVETHNRMDATYIALSYCWGSRAQTRTLKSNINAHMNNIPISTLSKTCRDAISVTRLLGYQYLWIDALCIVQDDEHDKESEISRMGEIYRHAELTICAEGSPGAHAGLFPSTLTDPREVYPCQLSITADIKGRSDTRTLAIAGTRNSPDFLGRRGWTLQEEVLTSRALVLGQGIVSWRCTSAIARETDPVLRSLPLDPYSEDLNYEPPRHMGSSLDVARMRMWLYEPSAARQMASRRYGKAEHAAFTSWYALIENYSDRKLTVIEDNLPAVQGIASTLERSLATTYVSGLWAADLARGLLWYVATNDDRHVSDRAAVTGDGANDRPVARNPSWSWAATGKVRVRFGALRYVAEWTCSNLAQISLCSRFHPNTASGESLLAKGPAMLAILTMDKSFVKHRRGRSYGSCAADSENYEVAGLVTEGIHPRFPALLRAPDAVNDFIGEAALDSCYADQQMGFSVCAQGRQVVCLALQKWLFGDKECLACLLLEPAPQETTRYIRIGVGFIYHPHKDIDWEGNRCNLGREGYVIN</sequence>
<comment type="caution">
    <text evidence="2">The sequence shown here is derived from an EMBL/GenBank/DDBJ whole genome shotgun (WGS) entry which is preliminary data.</text>
</comment>
<gene>
    <name evidence="2" type="ORF">PG996_009146</name>
</gene>
<evidence type="ECO:0000313" key="3">
    <source>
        <dbReference type="Proteomes" id="UP001446871"/>
    </source>
</evidence>
<protein>
    <submittedName>
        <fullName evidence="2">HET-domain-containing protein</fullName>
    </submittedName>
</protein>
<accession>A0ABR1UJX4</accession>
<dbReference type="Proteomes" id="UP001446871">
    <property type="component" value="Unassembled WGS sequence"/>
</dbReference>
<dbReference type="Pfam" id="PF06985">
    <property type="entry name" value="HET"/>
    <property type="match status" value="1"/>
</dbReference>
<evidence type="ECO:0000259" key="1">
    <source>
        <dbReference type="Pfam" id="PF06985"/>
    </source>
</evidence>
<dbReference type="PANTHER" id="PTHR33112">
    <property type="entry name" value="DOMAIN PROTEIN, PUTATIVE-RELATED"/>
    <property type="match status" value="1"/>
</dbReference>
<dbReference type="InterPro" id="IPR010730">
    <property type="entry name" value="HET"/>
</dbReference>
<keyword evidence="3" id="KW-1185">Reference proteome</keyword>
<name>A0ABR1UJX4_9PEZI</name>
<evidence type="ECO:0000313" key="2">
    <source>
        <dbReference type="EMBL" id="KAK8059216.1"/>
    </source>
</evidence>
<dbReference type="EMBL" id="JAQQWM010000006">
    <property type="protein sequence ID" value="KAK8059216.1"/>
    <property type="molecule type" value="Genomic_DNA"/>
</dbReference>